<proteinExistence type="predicted"/>
<reference evidence="3" key="3">
    <citation type="submission" date="2025-08" db="UniProtKB">
        <authorList>
            <consortium name="RefSeq"/>
        </authorList>
    </citation>
    <scope>IDENTIFICATION</scope>
    <source>
        <strain evidence="3">CBS 342.82</strain>
    </source>
</reference>
<feature type="region of interest" description="Disordered" evidence="1">
    <location>
        <begin position="13"/>
        <end position="42"/>
    </location>
</feature>
<reference evidence="3" key="2">
    <citation type="submission" date="2020-04" db="EMBL/GenBank/DDBJ databases">
        <authorList>
            <consortium name="NCBI Genome Project"/>
        </authorList>
    </citation>
    <scope>NUCLEOTIDE SEQUENCE</scope>
    <source>
        <strain evidence="3">CBS 342.82</strain>
    </source>
</reference>
<organism evidence="3">
    <name type="scientific">Dissoconium aciculare CBS 342.82</name>
    <dbReference type="NCBI Taxonomy" id="1314786"/>
    <lineage>
        <taxon>Eukaryota</taxon>
        <taxon>Fungi</taxon>
        <taxon>Dikarya</taxon>
        <taxon>Ascomycota</taxon>
        <taxon>Pezizomycotina</taxon>
        <taxon>Dothideomycetes</taxon>
        <taxon>Dothideomycetidae</taxon>
        <taxon>Mycosphaerellales</taxon>
        <taxon>Dissoconiaceae</taxon>
        <taxon>Dissoconium</taxon>
    </lineage>
</organism>
<dbReference type="Proteomes" id="UP000504637">
    <property type="component" value="Unplaced"/>
</dbReference>
<dbReference type="GeneID" id="54362848"/>
<protein>
    <submittedName>
        <fullName evidence="3">Uncharacterized protein</fullName>
    </submittedName>
</protein>
<sequence>MCVVFHDDQLVSARGEEQQQRQPQQQRAFTRQRERWGENSTEVLSPVSACTDDYYYTV</sequence>
<gene>
    <name evidence="3" type="ORF">K489DRAFT_381133</name>
</gene>
<evidence type="ECO:0000313" key="2">
    <source>
        <dbReference type="Proteomes" id="UP000504637"/>
    </source>
</evidence>
<feature type="compositionally biased region" description="Low complexity" evidence="1">
    <location>
        <begin position="20"/>
        <end position="29"/>
    </location>
</feature>
<keyword evidence="2" id="KW-1185">Reference proteome</keyword>
<dbReference type="RefSeq" id="XP_033459419.1">
    <property type="nucleotide sequence ID" value="XM_033605048.1"/>
</dbReference>
<accession>A0A6J3M3B0</accession>
<feature type="non-terminal residue" evidence="3">
    <location>
        <position position="58"/>
    </location>
</feature>
<reference evidence="3" key="1">
    <citation type="submission" date="2020-01" db="EMBL/GenBank/DDBJ databases">
        <authorList>
            <consortium name="DOE Joint Genome Institute"/>
            <person name="Haridas S."/>
            <person name="Albert R."/>
            <person name="Binder M."/>
            <person name="Bloem J."/>
            <person name="Labutti K."/>
            <person name="Salamov A."/>
            <person name="Andreopoulos B."/>
            <person name="Baker S.E."/>
            <person name="Barry K."/>
            <person name="Bills G."/>
            <person name="Bluhm B.H."/>
            <person name="Cannon C."/>
            <person name="Castanera R."/>
            <person name="Culley D.E."/>
            <person name="Daum C."/>
            <person name="Ezra D."/>
            <person name="Gonzalez J.B."/>
            <person name="Henrissat B."/>
            <person name="Kuo A."/>
            <person name="Liang C."/>
            <person name="Lipzen A."/>
            <person name="Lutzoni F."/>
            <person name="Magnuson J."/>
            <person name="Mondo S."/>
            <person name="Nolan M."/>
            <person name="Ohm R."/>
            <person name="Pangilinan J."/>
            <person name="Park H.-J."/>
            <person name="Ramirez L."/>
            <person name="Alfaro M."/>
            <person name="Sun H."/>
            <person name="Tritt A."/>
            <person name="Yoshinaga Y."/>
            <person name="Zwiers L.-H."/>
            <person name="Turgeon B.G."/>
            <person name="Goodwin S.B."/>
            <person name="Spatafora J.W."/>
            <person name="Crous P.W."/>
            <person name="Grigoriev I.V."/>
        </authorList>
    </citation>
    <scope>NUCLEOTIDE SEQUENCE</scope>
    <source>
        <strain evidence="3">CBS 342.82</strain>
    </source>
</reference>
<name>A0A6J3M3B0_9PEZI</name>
<evidence type="ECO:0000313" key="3">
    <source>
        <dbReference type="RefSeq" id="XP_033459419.1"/>
    </source>
</evidence>
<dbReference type="AlphaFoldDB" id="A0A6J3M3B0"/>
<evidence type="ECO:0000256" key="1">
    <source>
        <dbReference type="SAM" id="MobiDB-lite"/>
    </source>
</evidence>